<evidence type="ECO:0000313" key="2">
    <source>
        <dbReference type="Proteomes" id="UP000193920"/>
    </source>
</evidence>
<dbReference type="CDD" id="cd16448">
    <property type="entry name" value="RING-H2"/>
    <property type="match status" value="1"/>
</dbReference>
<gene>
    <name evidence="1" type="ORF">LY90DRAFT_511582</name>
</gene>
<keyword evidence="2" id="KW-1185">Reference proteome</keyword>
<organism evidence="1 2">
    <name type="scientific">Neocallimastix californiae</name>
    <dbReference type="NCBI Taxonomy" id="1754190"/>
    <lineage>
        <taxon>Eukaryota</taxon>
        <taxon>Fungi</taxon>
        <taxon>Fungi incertae sedis</taxon>
        <taxon>Chytridiomycota</taxon>
        <taxon>Chytridiomycota incertae sedis</taxon>
        <taxon>Neocallimastigomycetes</taxon>
        <taxon>Neocallimastigales</taxon>
        <taxon>Neocallimastigaceae</taxon>
        <taxon>Neocallimastix</taxon>
    </lineage>
</organism>
<name>A0A1Y2BNT7_9FUNG</name>
<dbReference type="Gene3D" id="3.30.40.10">
    <property type="entry name" value="Zinc/RING finger domain, C3HC4 (zinc finger)"/>
    <property type="match status" value="1"/>
</dbReference>
<dbReference type="SUPFAM" id="SSF57850">
    <property type="entry name" value="RING/U-box"/>
    <property type="match status" value="1"/>
</dbReference>
<dbReference type="InterPro" id="IPR013083">
    <property type="entry name" value="Znf_RING/FYVE/PHD"/>
</dbReference>
<reference evidence="1 2" key="1">
    <citation type="submission" date="2016-08" db="EMBL/GenBank/DDBJ databases">
        <title>A Parts List for Fungal Cellulosomes Revealed by Comparative Genomics.</title>
        <authorList>
            <consortium name="DOE Joint Genome Institute"/>
            <person name="Haitjema C.H."/>
            <person name="Gilmore S.P."/>
            <person name="Henske J.K."/>
            <person name="Solomon K.V."/>
            <person name="De Groot R."/>
            <person name="Kuo A."/>
            <person name="Mondo S.J."/>
            <person name="Salamov A.A."/>
            <person name="Labutti K."/>
            <person name="Zhao Z."/>
            <person name="Chiniquy J."/>
            <person name="Barry K."/>
            <person name="Brewer H.M."/>
            <person name="Purvine S.O."/>
            <person name="Wright A.T."/>
            <person name="Boxma B."/>
            <person name="Van Alen T."/>
            <person name="Hackstein J.H."/>
            <person name="Baker S.E."/>
            <person name="Grigoriev I.V."/>
            <person name="O'Malley M.A."/>
        </authorList>
    </citation>
    <scope>NUCLEOTIDE SEQUENCE [LARGE SCALE GENOMIC DNA]</scope>
    <source>
        <strain evidence="1 2">G1</strain>
    </source>
</reference>
<dbReference type="AlphaFoldDB" id="A0A1Y2BNT7"/>
<dbReference type="EMBL" id="MCOG01000149">
    <property type="protein sequence ID" value="ORY36237.1"/>
    <property type="molecule type" value="Genomic_DNA"/>
</dbReference>
<accession>A0A1Y2BNT7</accession>
<proteinExistence type="predicted"/>
<sequence>MNNKIELLIKKLKTKTNNNEKRNTKNIELHKHILNEKEEDYDEMLKLKLNNSKEIIYEIDKIIKTKEKNQEQTTHLIFLKSLSEKITNLVPKIQIQIERKCALISSDICGYESSKGEIFYNNNDSNKIIHLSCGHYIHDECLQSSLRVSNSNIEKLTPKTIIKCPSCGEDVVTLL</sequence>
<protein>
    <recommendedName>
        <fullName evidence="3">RING-type domain-containing protein</fullName>
    </recommendedName>
</protein>
<comment type="caution">
    <text evidence="1">The sequence shown here is derived from an EMBL/GenBank/DDBJ whole genome shotgun (WGS) entry which is preliminary data.</text>
</comment>
<evidence type="ECO:0000313" key="1">
    <source>
        <dbReference type="EMBL" id="ORY36237.1"/>
    </source>
</evidence>
<evidence type="ECO:0008006" key="3">
    <source>
        <dbReference type="Google" id="ProtNLM"/>
    </source>
</evidence>
<dbReference type="Proteomes" id="UP000193920">
    <property type="component" value="Unassembled WGS sequence"/>
</dbReference>